<protein>
    <submittedName>
        <fullName evidence="1">Uncharacterized protein</fullName>
    </submittedName>
</protein>
<name>A0A8S5PH49_9CAUD</name>
<sequence>MILCYLYSSRLGYTFIRTRGIISYKLINFLVC</sequence>
<proteinExistence type="predicted"/>
<organism evidence="1">
    <name type="scientific">Myoviridae sp. ct0jJ30</name>
    <dbReference type="NCBI Taxonomy" id="2825014"/>
    <lineage>
        <taxon>Viruses</taxon>
        <taxon>Duplodnaviria</taxon>
        <taxon>Heunggongvirae</taxon>
        <taxon>Uroviricota</taxon>
        <taxon>Caudoviricetes</taxon>
    </lineage>
</organism>
<accession>A0A8S5PH49</accession>
<reference evidence="1" key="1">
    <citation type="journal article" date="2021" name="Proc. Natl. Acad. Sci. U.S.A.">
        <title>A Catalog of Tens of Thousands of Viruses from Human Metagenomes Reveals Hidden Associations with Chronic Diseases.</title>
        <authorList>
            <person name="Tisza M.J."/>
            <person name="Buck C.B."/>
        </authorList>
    </citation>
    <scope>NUCLEOTIDE SEQUENCE</scope>
    <source>
        <strain evidence="1">Ct0jJ30</strain>
    </source>
</reference>
<evidence type="ECO:0000313" key="1">
    <source>
        <dbReference type="EMBL" id="DAE06511.1"/>
    </source>
</evidence>
<dbReference type="EMBL" id="BK015439">
    <property type="protein sequence ID" value="DAE06511.1"/>
    <property type="molecule type" value="Genomic_DNA"/>
</dbReference>